<keyword evidence="2" id="KW-1185">Reference proteome</keyword>
<proteinExistence type="predicted"/>
<dbReference type="Proteomes" id="UP000765509">
    <property type="component" value="Unassembled WGS sequence"/>
</dbReference>
<evidence type="ECO:0000313" key="2">
    <source>
        <dbReference type="Proteomes" id="UP000765509"/>
    </source>
</evidence>
<accession>A0A9Q3J5M9</accession>
<dbReference type="AlphaFoldDB" id="A0A9Q3J5M9"/>
<reference evidence="1" key="1">
    <citation type="submission" date="2021-03" db="EMBL/GenBank/DDBJ databases">
        <title>Draft genome sequence of rust myrtle Austropuccinia psidii MF-1, a brazilian biotype.</title>
        <authorList>
            <person name="Quecine M.C."/>
            <person name="Pachon D.M.R."/>
            <person name="Bonatelli M.L."/>
            <person name="Correr F.H."/>
            <person name="Franceschini L.M."/>
            <person name="Leite T.F."/>
            <person name="Margarido G.R.A."/>
            <person name="Almeida C.A."/>
            <person name="Ferrarezi J.A."/>
            <person name="Labate C.A."/>
        </authorList>
    </citation>
    <scope>NUCLEOTIDE SEQUENCE</scope>
    <source>
        <strain evidence="1">MF-1</strain>
    </source>
</reference>
<name>A0A9Q3J5M9_9BASI</name>
<organism evidence="1 2">
    <name type="scientific">Austropuccinia psidii MF-1</name>
    <dbReference type="NCBI Taxonomy" id="1389203"/>
    <lineage>
        <taxon>Eukaryota</taxon>
        <taxon>Fungi</taxon>
        <taxon>Dikarya</taxon>
        <taxon>Basidiomycota</taxon>
        <taxon>Pucciniomycotina</taxon>
        <taxon>Pucciniomycetes</taxon>
        <taxon>Pucciniales</taxon>
        <taxon>Sphaerophragmiaceae</taxon>
        <taxon>Austropuccinia</taxon>
    </lineage>
</organism>
<sequence length="163" mass="18743">MDKFSAHGLWKPPEAIRSSQFKLSLHFKGNSSIPPCTLYSRLQEWCIYGIIYHYAPFFLSNSMVKFSGPNYIFPIKFPKSNAHFEGGLLNSSFWKSMAAIRRPFKHPNLLALQQLGWQFHSGLFQGAFSEVIHSLNQFSRHQVFNTPWTTQLVHTGVNQSTCM</sequence>
<dbReference type="EMBL" id="AVOT02062963">
    <property type="protein sequence ID" value="MBW0555826.1"/>
    <property type="molecule type" value="Genomic_DNA"/>
</dbReference>
<comment type="caution">
    <text evidence="1">The sequence shown here is derived from an EMBL/GenBank/DDBJ whole genome shotgun (WGS) entry which is preliminary data.</text>
</comment>
<evidence type="ECO:0000313" key="1">
    <source>
        <dbReference type="EMBL" id="MBW0555826.1"/>
    </source>
</evidence>
<protein>
    <submittedName>
        <fullName evidence="1">Uncharacterized protein</fullName>
    </submittedName>
</protein>
<gene>
    <name evidence="1" type="ORF">O181_095541</name>
</gene>